<protein>
    <recommendedName>
        <fullName evidence="3">DUF937 domain-containing protein</fullName>
    </recommendedName>
</protein>
<dbReference type="Pfam" id="PF20159">
    <property type="entry name" value="YidB"/>
    <property type="match status" value="1"/>
</dbReference>
<dbReference type="AlphaFoldDB" id="A0A1L1PV89"/>
<evidence type="ECO:0008006" key="3">
    <source>
        <dbReference type="Google" id="ProtNLM"/>
    </source>
</evidence>
<dbReference type="Proteomes" id="UP000028878">
    <property type="component" value="Unassembled WGS sequence"/>
</dbReference>
<gene>
    <name evidence="1" type="ORF">BN948_03662</name>
</gene>
<dbReference type="EMBL" id="CCAE010000037">
    <property type="protein sequence ID" value="CDN89225.1"/>
    <property type="molecule type" value="Genomic_DNA"/>
</dbReference>
<reference evidence="2" key="1">
    <citation type="submission" date="2014-02" db="EMBL/GenBank/DDBJ databases">
        <authorList>
            <person name="Gan H."/>
        </authorList>
    </citation>
    <scope>NUCLEOTIDE SEQUENCE [LARGE SCALE GENOMIC DNA]</scope>
    <source>
        <strain evidence="2">S1</strain>
    </source>
</reference>
<keyword evidence="2" id="KW-1185">Reference proteome</keyword>
<dbReference type="SUPFAM" id="SSF140804">
    <property type="entry name" value="YidB-like"/>
    <property type="match status" value="1"/>
</dbReference>
<dbReference type="Gene3D" id="1.10.10.690">
    <property type="entry name" value="YidB-like"/>
    <property type="match status" value="1"/>
</dbReference>
<dbReference type="InterPro" id="IPR027405">
    <property type="entry name" value="YidB-like"/>
</dbReference>
<sequence length="96" mass="8927">MGTGANQPVSGDQLGGALGPDLMGTLGGLLGGNGQQASSVLAQVLPGLIDQLTPQGRVPAGGEANPLDALGGLLGGGSGGGGLGDLGGLLGGLMRR</sequence>
<name>A0A1L1PV89_HYDIT</name>
<evidence type="ECO:0000313" key="1">
    <source>
        <dbReference type="EMBL" id="CDN89225.1"/>
    </source>
</evidence>
<reference evidence="2" key="2">
    <citation type="submission" date="2014-11" db="EMBL/GenBank/DDBJ databases">
        <title>Draft genome sequence of Hydrogenophaga intermedia S1.</title>
        <authorList>
            <person name="Gan H.M."/>
            <person name="Chew T.H."/>
            <person name="Stolz A."/>
        </authorList>
    </citation>
    <scope>NUCLEOTIDE SEQUENCE [LARGE SCALE GENOMIC DNA]</scope>
    <source>
        <strain evidence="2">S1</strain>
    </source>
</reference>
<accession>A0A1L1PV89</accession>
<dbReference type="InterPro" id="IPR045372">
    <property type="entry name" value="YidB"/>
</dbReference>
<evidence type="ECO:0000313" key="2">
    <source>
        <dbReference type="Proteomes" id="UP000028878"/>
    </source>
</evidence>
<organism evidence="1 2">
    <name type="scientific">Hydrogenophaga intermedia</name>
    <dbReference type="NCBI Taxonomy" id="65786"/>
    <lineage>
        <taxon>Bacteria</taxon>
        <taxon>Pseudomonadati</taxon>
        <taxon>Pseudomonadota</taxon>
        <taxon>Betaproteobacteria</taxon>
        <taxon>Burkholderiales</taxon>
        <taxon>Comamonadaceae</taxon>
        <taxon>Hydrogenophaga</taxon>
    </lineage>
</organism>
<proteinExistence type="predicted"/>